<feature type="compositionally biased region" description="Acidic residues" evidence="6">
    <location>
        <begin position="144"/>
        <end position="169"/>
    </location>
</feature>
<dbReference type="InterPro" id="IPR000629">
    <property type="entry name" value="RNA-helicase_DEAD-box_CS"/>
</dbReference>
<keyword evidence="2" id="KW-0378">Hydrolase</keyword>
<keyword evidence="4" id="KW-0067">ATP-binding</keyword>
<dbReference type="SUPFAM" id="SSF52540">
    <property type="entry name" value="P-loop containing nucleoside triphosphate hydrolases"/>
    <property type="match status" value="2"/>
</dbReference>
<dbReference type="GO" id="GO:0003676">
    <property type="term" value="F:nucleic acid binding"/>
    <property type="evidence" value="ECO:0007669"/>
    <property type="project" value="InterPro"/>
</dbReference>
<proteinExistence type="predicted"/>
<dbReference type="PANTHER" id="PTHR47959:SF1">
    <property type="entry name" value="ATP-DEPENDENT RNA HELICASE DBPA"/>
    <property type="match status" value="1"/>
</dbReference>
<dbReference type="PANTHER" id="PTHR47959">
    <property type="entry name" value="ATP-DEPENDENT RNA HELICASE RHLE-RELATED"/>
    <property type="match status" value="1"/>
</dbReference>
<dbReference type="PROSITE" id="PS51192">
    <property type="entry name" value="HELICASE_ATP_BIND_1"/>
    <property type="match status" value="1"/>
</dbReference>
<accession>A0AAD2JLY1</accession>
<dbReference type="Pfam" id="PF00271">
    <property type="entry name" value="Helicase_C"/>
    <property type="match status" value="1"/>
</dbReference>
<evidence type="ECO:0000256" key="6">
    <source>
        <dbReference type="SAM" id="MobiDB-lite"/>
    </source>
</evidence>
<feature type="region of interest" description="Disordered" evidence="6">
    <location>
        <begin position="601"/>
        <end position="625"/>
    </location>
</feature>
<dbReference type="AlphaFoldDB" id="A0AAD2JLY1"/>
<organism evidence="10 11">
    <name type="scientific">Cylindrotheca closterium</name>
    <dbReference type="NCBI Taxonomy" id="2856"/>
    <lineage>
        <taxon>Eukaryota</taxon>
        <taxon>Sar</taxon>
        <taxon>Stramenopiles</taxon>
        <taxon>Ochrophyta</taxon>
        <taxon>Bacillariophyta</taxon>
        <taxon>Bacillariophyceae</taxon>
        <taxon>Bacillariophycidae</taxon>
        <taxon>Bacillariales</taxon>
        <taxon>Bacillariaceae</taxon>
        <taxon>Cylindrotheca</taxon>
    </lineage>
</organism>
<feature type="short sequence motif" description="Q motif" evidence="5">
    <location>
        <begin position="231"/>
        <end position="259"/>
    </location>
</feature>
<feature type="compositionally biased region" description="Basic and acidic residues" evidence="6">
    <location>
        <begin position="118"/>
        <end position="128"/>
    </location>
</feature>
<feature type="compositionally biased region" description="Acidic residues" evidence="6">
    <location>
        <begin position="108"/>
        <end position="117"/>
    </location>
</feature>
<feature type="domain" description="Helicase C-terminal" evidence="8">
    <location>
        <begin position="453"/>
        <end position="618"/>
    </location>
</feature>
<evidence type="ECO:0000256" key="1">
    <source>
        <dbReference type="ARBA" id="ARBA00022741"/>
    </source>
</evidence>
<evidence type="ECO:0000256" key="4">
    <source>
        <dbReference type="ARBA" id="ARBA00022840"/>
    </source>
</evidence>
<dbReference type="GO" id="GO:0003724">
    <property type="term" value="F:RNA helicase activity"/>
    <property type="evidence" value="ECO:0007669"/>
    <property type="project" value="InterPro"/>
</dbReference>
<evidence type="ECO:0000256" key="2">
    <source>
        <dbReference type="ARBA" id="ARBA00022801"/>
    </source>
</evidence>
<comment type="caution">
    <text evidence="10">The sequence shown here is derived from an EMBL/GenBank/DDBJ whole genome shotgun (WGS) entry which is preliminary data.</text>
</comment>
<dbReference type="SMART" id="SM00487">
    <property type="entry name" value="DEXDc"/>
    <property type="match status" value="1"/>
</dbReference>
<name>A0AAD2JLY1_9STRA</name>
<feature type="compositionally biased region" description="Basic and acidic residues" evidence="6">
    <location>
        <begin position="170"/>
        <end position="186"/>
    </location>
</feature>
<feature type="compositionally biased region" description="Basic residues" evidence="6">
    <location>
        <begin position="840"/>
        <end position="861"/>
    </location>
</feature>
<dbReference type="GO" id="GO:0005524">
    <property type="term" value="F:ATP binding"/>
    <property type="evidence" value="ECO:0007669"/>
    <property type="project" value="UniProtKB-KW"/>
</dbReference>
<dbReference type="InterPro" id="IPR027417">
    <property type="entry name" value="P-loop_NTPase"/>
</dbReference>
<dbReference type="InterPro" id="IPR001650">
    <property type="entry name" value="Helicase_C-like"/>
</dbReference>
<dbReference type="CDD" id="cd17947">
    <property type="entry name" value="DEADc_DDX27"/>
    <property type="match status" value="1"/>
</dbReference>
<dbReference type="Gene3D" id="3.40.50.300">
    <property type="entry name" value="P-loop containing nucleotide triphosphate hydrolases"/>
    <property type="match status" value="2"/>
</dbReference>
<dbReference type="PROSITE" id="PS51195">
    <property type="entry name" value="Q_MOTIF"/>
    <property type="match status" value="1"/>
</dbReference>
<dbReference type="GO" id="GO:0005829">
    <property type="term" value="C:cytosol"/>
    <property type="evidence" value="ECO:0007669"/>
    <property type="project" value="TreeGrafter"/>
</dbReference>
<dbReference type="InterPro" id="IPR050079">
    <property type="entry name" value="DEAD_box_RNA_helicase"/>
</dbReference>
<feature type="region of interest" description="Disordered" evidence="6">
    <location>
        <begin position="738"/>
        <end position="861"/>
    </location>
</feature>
<feature type="compositionally biased region" description="Acidic residues" evidence="6">
    <location>
        <begin position="20"/>
        <end position="32"/>
    </location>
</feature>
<protein>
    <recommendedName>
        <fullName evidence="12">RNA helicase</fullName>
    </recommendedName>
</protein>
<feature type="compositionally biased region" description="Acidic residues" evidence="6">
    <location>
        <begin position="187"/>
        <end position="210"/>
    </location>
</feature>
<dbReference type="PROSITE" id="PS51194">
    <property type="entry name" value="HELICASE_CTER"/>
    <property type="match status" value="1"/>
</dbReference>
<dbReference type="PROSITE" id="PS00039">
    <property type="entry name" value="DEAD_ATP_HELICASE"/>
    <property type="match status" value="1"/>
</dbReference>
<dbReference type="Proteomes" id="UP001295423">
    <property type="component" value="Unassembled WGS sequence"/>
</dbReference>
<keyword evidence="1" id="KW-0547">Nucleotide-binding</keyword>
<feature type="region of interest" description="Disordered" evidence="6">
    <location>
        <begin position="1"/>
        <end position="50"/>
    </location>
</feature>
<keyword evidence="3" id="KW-0347">Helicase</keyword>
<evidence type="ECO:0000256" key="3">
    <source>
        <dbReference type="ARBA" id="ARBA00022806"/>
    </source>
</evidence>
<evidence type="ECO:0000259" key="9">
    <source>
        <dbReference type="PROSITE" id="PS51195"/>
    </source>
</evidence>
<feature type="compositionally biased region" description="Basic and acidic residues" evidence="6">
    <location>
        <begin position="745"/>
        <end position="784"/>
    </location>
</feature>
<feature type="domain" description="Helicase ATP-binding" evidence="7">
    <location>
        <begin position="262"/>
        <end position="435"/>
    </location>
</feature>
<dbReference type="InterPro" id="IPR014014">
    <property type="entry name" value="RNA_helicase_DEAD_Q_motif"/>
</dbReference>
<evidence type="ECO:0000313" key="11">
    <source>
        <dbReference type="Proteomes" id="UP001295423"/>
    </source>
</evidence>
<dbReference type="InterPro" id="IPR014001">
    <property type="entry name" value="Helicase_ATP-bd"/>
</dbReference>
<evidence type="ECO:0000259" key="8">
    <source>
        <dbReference type="PROSITE" id="PS51194"/>
    </source>
</evidence>
<feature type="compositionally biased region" description="Basic and acidic residues" evidence="6">
    <location>
        <begin position="601"/>
        <end position="619"/>
    </location>
</feature>
<keyword evidence="11" id="KW-1185">Reference proteome</keyword>
<sequence length="861" mass="95750">MATLMPSLSSDEEKDPHEEESSDEEDNDEINNDFEFGGVLGEDGGIPSSHVEAQQGWSYQTALDNLNKDRKGSTSLPRMDVASLIAAKRKSLKQPEIKKNNNRVSESSSDEGNDSDSSDEKESNKKIEDENDEDDSKSKSGDESGSDDDESDSDDEDDEVDDADKEMEEDILKTRMGEEKPVKKESEEEEEEEDSDASEDESSEEDEDAVEAEKAAKFFETQSPSTSEEAEVFAQLTLSRPLLRGIASMGYVTPTKIQSSVIPVALAGRDICASAVTGSGKTAAFLLPILEKLLYRSPGRIQALVLAPTRELAAQCIGMMSTLSQFTKIQAALVVGGAKNVASQTAELRARPQLVVATPGRLLDHITNSAGVSLEDVEFLVLDEADRLLDLGFHDEVTEIIKACPGERQTMLFSATLNTKVDDLIKLSLKRPVRVKISNKDAKNNKDLEVAPRLEQEFVRVRSGNEGLNREAMLLALLTRTFSSQTIVFFDTKAKAHRMMILCGLCGIKCAELHGNLSQTQRLEALEQFRKGEAEVLLATDLAARGLDINRVKSVVNFEMPNQVETYIHRIGRTARAGRGGKACTLIGEGRRHLMKEIMKDASDKKKKDDSEKNQDPSQKRSATIRSRSIPAAVIAHFAAKIASLEDHVEEVLQAEAVARMDRVAEMEAARAQNIIEHADDIKARPQRQWFASEKDKKMTKEAAAEKARLIKEKVGTGTHRMSRKKRRAREAMEHLNSMNDDEGEGNHAEIENQKSVAREAKRKLEDKQRDKSNMSVYDFDKETKKKKRKGAKAMDAAGDSSLFSDEVVAYAPKKKKTGEEEERVKSNYSFRGYDPTKDGKKKPKRKGHHKFKSKSKHKRR</sequence>
<gene>
    <name evidence="10" type="ORF">CYCCA115_LOCUS19944</name>
</gene>
<feature type="region of interest" description="Disordered" evidence="6">
    <location>
        <begin position="87"/>
        <end position="213"/>
    </location>
</feature>
<dbReference type="SMART" id="SM00490">
    <property type="entry name" value="HELICc"/>
    <property type="match status" value="1"/>
</dbReference>
<dbReference type="InterPro" id="IPR011545">
    <property type="entry name" value="DEAD/DEAH_box_helicase_dom"/>
</dbReference>
<evidence type="ECO:0000259" key="7">
    <source>
        <dbReference type="PROSITE" id="PS51192"/>
    </source>
</evidence>
<evidence type="ECO:0000313" key="10">
    <source>
        <dbReference type="EMBL" id="CAJ1962967.1"/>
    </source>
</evidence>
<dbReference type="GO" id="GO:0016787">
    <property type="term" value="F:hydrolase activity"/>
    <property type="evidence" value="ECO:0007669"/>
    <property type="project" value="UniProtKB-KW"/>
</dbReference>
<feature type="domain" description="DEAD-box RNA helicase Q" evidence="9">
    <location>
        <begin position="231"/>
        <end position="259"/>
    </location>
</feature>
<evidence type="ECO:0008006" key="12">
    <source>
        <dbReference type="Google" id="ProtNLM"/>
    </source>
</evidence>
<reference evidence="10" key="1">
    <citation type="submission" date="2023-08" db="EMBL/GenBank/DDBJ databases">
        <authorList>
            <person name="Audoor S."/>
            <person name="Bilcke G."/>
        </authorList>
    </citation>
    <scope>NUCLEOTIDE SEQUENCE</scope>
</reference>
<dbReference type="EMBL" id="CAKOGP040002125">
    <property type="protein sequence ID" value="CAJ1962967.1"/>
    <property type="molecule type" value="Genomic_DNA"/>
</dbReference>
<dbReference type="Pfam" id="PF00270">
    <property type="entry name" value="DEAD"/>
    <property type="match status" value="1"/>
</dbReference>
<evidence type="ECO:0000256" key="5">
    <source>
        <dbReference type="PROSITE-ProRule" id="PRU00552"/>
    </source>
</evidence>
<dbReference type="CDD" id="cd18787">
    <property type="entry name" value="SF2_C_DEAD"/>
    <property type="match status" value="1"/>
</dbReference>